<dbReference type="Proteomes" id="UP000030758">
    <property type="component" value="Unassembled WGS sequence"/>
</dbReference>
<gene>
    <name evidence="1" type="ORF">M514_10617</name>
</gene>
<accession>A0A085NJR3</accession>
<name>A0A085NJR3_9BILA</name>
<dbReference type="AlphaFoldDB" id="A0A085NJR3"/>
<evidence type="ECO:0000313" key="1">
    <source>
        <dbReference type="EMBL" id="KFD69709.1"/>
    </source>
</evidence>
<protein>
    <submittedName>
        <fullName evidence="1">Uncharacterized protein</fullName>
    </submittedName>
</protein>
<proteinExistence type="predicted"/>
<dbReference type="EMBL" id="KL367493">
    <property type="protein sequence ID" value="KFD69709.1"/>
    <property type="molecule type" value="Genomic_DNA"/>
</dbReference>
<sequence length="59" mass="6518">MRSHASFLMTATASYMFPEKQAFQSLCMFFPILCTAVDGCGSSIFYGRTGEIAVHKNIC</sequence>
<organism evidence="1">
    <name type="scientific">Trichuris suis</name>
    <name type="common">pig whipworm</name>
    <dbReference type="NCBI Taxonomy" id="68888"/>
    <lineage>
        <taxon>Eukaryota</taxon>
        <taxon>Metazoa</taxon>
        <taxon>Ecdysozoa</taxon>
        <taxon>Nematoda</taxon>
        <taxon>Enoplea</taxon>
        <taxon>Dorylaimia</taxon>
        <taxon>Trichinellida</taxon>
        <taxon>Trichuridae</taxon>
        <taxon>Trichuris</taxon>
    </lineage>
</organism>
<reference evidence="1" key="1">
    <citation type="journal article" date="2014" name="Nat. Genet.">
        <title>Genome and transcriptome of the porcine whipworm Trichuris suis.</title>
        <authorList>
            <person name="Jex A.R."/>
            <person name="Nejsum P."/>
            <person name="Schwarz E.M."/>
            <person name="Hu L."/>
            <person name="Young N.D."/>
            <person name="Hall R.S."/>
            <person name="Korhonen P.K."/>
            <person name="Liao S."/>
            <person name="Thamsborg S."/>
            <person name="Xia J."/>
            <person name="Xu P."/>
            <person name="Wang S."/>
            <person name="Scheerlinck J.P."/>
            <person name="Hofmann A."/>
            <person name="Sternberg P.W."/>
            <person name="Wang J."/>
            <person name="Gasser R.B."/>
        </authorList>
    </citation>
    <scope>NUCLEOTIDE SEQUENCE [LARGE SCALE GENOMIC DNA]</scope>
    <source>
        <strain evidence="1">DCEP-RM93F</strain>
    </source>
</reference>